<name>A0A7C9BML6_9BACT</name>
<keyword evidence="4 8" id="KW-0812">Transmembrane</keyword>
<organism evidence="13 14">
    <name type="scientific">Salmonirosea aquatica</name>
    <dbReference type="NCBI Taxonomy" id="2654236"/>
    <lineage>
        <taxon>Bacteria</taxon>
        <taxon>Pseudomonadati</taxon>
        <taxon>Bacteroidota</taxon>
        <taxon>Cytophagia</taxon>
        <taxon>Cytophagales</taxon>
        <taxon>Spirosomataceae</taxon>
        <taxon>Salmonirosea</taxon>
    </lineage>
</organism>
<keyword evidence="2 8" id="KW-0813">Transport</keyword>
<evidence type="ECO:0000256" key="2">
    <source>
        <dbReference type="ARBA" id="ARBA00022448"/>
    </source>
</evidence>
<reference evidence="13 14" key="1">
    <citation type="submission" date="2019-10" db="EMBL/GenBank/DDBJ databases">
        <title>Draft Genome Sequence of Cytophagaceae sp. SJW1-29.</title>
        <authorList>
            <person name="Choi A."/>
        </authorList>
    </citation>
    <scope>NUCLEOTIDE SEQUENCE [LARGE SCALE GENOMIC DNA]</scope>
    <source>
        <strain evidence="13 14">SJW1-29</strain>
    </source>
</reference>
<dbReference type="NCBIfam" id="TIGR04056">
    <property type="entry name" value="OMP_RagA_SusC"/>
    <property type="match status" value="1"/>
</dbReference>
<dbReference type="SUPFAM" id="SSF56935">
    <property type="entry name" value="Porins"/>
    <property type="match status" value="1"/>
</dbReference>
<dbReference type="NCBIfam" id="TIGR04057">
    <property type="entry name" value="SusC_RagA_signa"/>
    <property type="match status" value="1"/>
</dbReference>
<protein>
    <submittedName>
        <fullName evidence="13">SusC/RagA family TonB-linked outer membrane protein</fullName>
    </submittedName>
</protein>
<keyword evidence="14" id="KW-1185">Reference proteome</keyword>
<dbReference type="InterPro" id="IPR012910">
    <property type="entry name" value="Plug_dom"/>
</dbReference>
<keyword evidence="5 9" id="KW-0798">TonB box</keyword>
<comment type="caution">
    <text evidence="13">The sequence shown here is derived from an EMBL/GenBank/DDBJ whole genome shotgun (WGS) entry which is preliminary data.</text>
</comment>
<accession>A0A7C9BML6</accession>
<evidence type="ECO:0000256" key="9">
    <source>
        <dbReference type="RuleBase" id="RU003357"/>
    </source>
</evidence>
<evidence type="ECO:0000256" key="6">
    <source>
        <dbReference type="ARBA" id="ARBA00023136"/>
    </source>
</evidence>
<feature type="domain" description="TonB-dependent receptor-like beta-barrel" evidence="11">
    <location>
        <begin position="533"/>
        <end position="1083"/>
    </location>
</feature>
<feature type="region of interest" description="Disordered" evidence="10">
    <location>
        <begin position="90"/>
        <end position="111"/>
    </location>
</feature>
<evidence type="ECO:0000256" key="10">
    <source>
        <dbReference type="SAM" id="MobiDB-lite"/>
    </source>
</evidence>
<keyword evidence="6 8" id="KW-0472">Membrane</keyword>
<keyword evidence="3 8" id="KW-1134">Transmembrane beta strand</keyword>
<evidence type="ECO:0000256" key="8">
    <source>
        <dbReference type="PROSITE-ProRule" id="PRU01360"/>
    </source>
</evidence>
<evidence type="ECO:0000256" key="1">
    <source>
        <dbReference type="ARBA" id="ARBA00004571"/>
    </source>
</evidence>
<feature type="domain" description="TonB-dependent receptor plug" evidence="12">
    <location>
        <begin position="223"/>
        <end position="327"/>
    </location>
</feature>
<dbReference type="InterPro" id="IPR036942">
    <property type="entry name" value="Beta-barrel_TonB_sf"/>
</dbReference>
<evidence type="ECO:0000313" key="14">
    <source>
        <dbReference type="Proteomes" id="UP000479293"/>
    </source>
</evidence>
<dbReference type="Gene3D" id="2.170.130.10">
    <property type="entry name" value="TonB-dependent receptor, plug domain"/>
    <property type="match status" value="1"/>
</dbReference>
<evidence type="ECO:0000313" key="13">
    <source>
        <dbReference type="EMBL" id="MPR37377.1"/>
    </source>
</evidence>
<sequence>MAWANQQTPAEQSATAHARSAPIELRQLLNQLETTYQVQFNYKASLVSGVVVSSPALIDYEGHIADQLNASLGPSRLRCRAIDAHTFVIQPQASPKKDDSNTRKSTPLGGQPLLHAVGTESLLQSDLAPDRVLSGRVTDGNNGEVLPGVSVVVKGTTRGTVTDVSGLYSITVPDDSIVLVFSYVGFLSQETIVGNRSTIDVQLLPGNNSLDEVVVIGYGTQKKVNLTGAISTVDLSKQENAPITNSSQLLQGVDGVYVNQPGGQPGRDVATIRIRGVGTLNNSNPLVLVNGIEFPLENVNPADIESISVLKDAASASIYGSRAANGVVLITTKGGKKGKFTVDYNYYAGNQYVNYLPDFVKDPVEFMQFRNLAQRNEGRTAVDYSDALIEEYKQGVLKDPNIYPNNDWYNIMFRPGSMQNHDIRFSAGTDKLTYSLSLRYLTQEGVLLGTSSKNYSLNYNTVAQVSERLKIGALINASYKDIKEPVAGVANLMEMTFKAQAFHPTYLPDGSYANTFIRTPGHNVFRNPLALANEGKNNTTLQQVLVNIFAEYQLPLNINFKINGAINKADNLTAQFVPEVYTYQVKNGDPQLIPFDGQGNRGTRQTNSGALNTTLFNTLTWEGLIGSKHSLKALAGYSRESFGSRNFYARNEGYLGNTLQELNAGSANPAVGGTSSESRLQSFFGRVNYIFNEKYIAEANFRYDGSSRFAPGRQWGFFPSVSLGWRINEENFLKNVPWLDELKLRTSIGQLGNQNIGLFRYVNLVALGEDYPFGNTISSGAAVNAYNDPTITWETTTVSNIGLDVGLFRNKVTFTTEFFKKRTTDILSTVPIPAQVGSLGGPIQNIGTVDNTGIELSGGFTQNIRAFKVNMTGGITYVKNKVVDLKGSVIYGNRTIITEGSPINSYYLLNAIGIFQSQEEIDGSPVQNSNTKPGYLKYQDVNGDNNIAESDRVIQGSNIPKLTYQFNANLSYKRFSLSAFFQGVGRVYTFTERIGAMPFWFGTSVTREWLTNAWTPDNPNATLPIITTYEGSTAENYRDSNFWLKNASYLRLKNVQLNYDLPVDWVSKIGIQKVKLFVNGQNLLTFTPLKGFDPEKNLNGTNFYEFPTVKTFTAGINLTF</sequence>
<dbReference type="FunFam" id="2.170.130.10:FF:000003">
    <property type="entry name" value="SusC/RagA family TonB-linked outer membrane protein"/>
    <property type="match status" value="1"/>
</dbReference>
<evidence type="ECO:0000256" key="7">
    <source>
        <dbReference type="ARBA" id="ARBA00023237"/>
    </source>
</evidence>
<dbReference type="InterPro" id="IPR008969">
    <property type="entry name" value="CarboxyPept-like_regulatory"/>
</dbReference>
<comment type="similarity">
    <text evidence="8 9">Belongs to the TonB-dependent receptor family.</text>
</comment>
<dbReference type="InterPro" id="IPR039426">
    <property type="entry name" value="TonB-dep_rcpt-like"/>
</dbReference>
<evidence type="ECO:0000256" key="3">
    <source>
        <dbReference type="ARBA" id="ARBA00022452"/>
    </source>
</evidence>
<evidence type="ECO:0000256" key="5">
    <source>
        <dbReference type="ARBA" id="ARBA00023077"/>
    </source>
</evidence>
<comment type="subcellular location">
    <subcellularLocation>
        <location evidence="1 8">Cell outer membrane</location>
        <topology evidence="1 8">Multi-pass membrane protein</topology>
    </subcellularLocation>
</comment>
<dbReference type="InterPro" id="IPR023997">
    <property type="entry name" value="TonB-dep_OMP_SusC/RagA_CS"/>
</dbReference>
<evidence type="ECO:0000256" key="4">
    <source>
        <dbReference type="ARBA" id="ARBA00022692"/>
    </source>
</evidence>
<evidence type="ECO:0000259" key="12">
    <source>
        <dbReference type="Pfam" id="PF07715"/>
    </source>
</evidence>
<dbReference type="InterPro" id="IPR023996">
    <property type="entry name" value="TonB-dep_OMP_SusC/RagA"/>
</dbReference>
<dbReference type="GO" id="GO:0009279">
    <property type="term" value="C:cell outer membrane"/>
    <property type="evidence" value="ECO:0007669"/>
    <property type="project" value="UniProtKB-SubCell"/>
</dbReference>
<dbReference type="Pfam" id="PF00593">
    <property type="entry name" value="TonB_dep_Rec_b-barrel"/>
    <property type="match status" value="1"/>
</dbReference>
<dbReference type="InterPro" id="IPR037066">
    <property type="entry name" value="Plug_dom_sf"/>
</dbReference>
<keyword evidence="7 8" id="KW-0998">Cell outer membrane</keyword>
<dbReference type="AlphaFoldDB" id="A0A7C9BML6"/>
<dbReference type="InterPro" id="IPR000531">
    <property type="entry name" value="Beta-barrel_TonB"/>
</dbReference>
<dbReference type="Gene3D" id="2.60.40.1120">
    <property type="entry name" value="Carboxypeptidase-like, regulatory domain"/>
    <property type="match status" value="1"/>
</dbReference>
<gene>
    <name evidence="13" type="ORF">GBK04_29640</name>
</gene>
<dbReference type="PROSITE" id="PS52016">
    <property type="entry name" value="TONB_DEPENDENT_REC_3"/>
    <property type="match status" value="1"/>
</dbReference>
<dbReference type="Pfam" id="PF13715">
    <property type="entry name" value="CarbopepD_reg_2"/>
    <property type="match status" value="1"/>
</dbReference>
<dbReference type="Proteomes" id="UP000479293">
    <property type="component" value="Unassembled WGS sequence"/>
</dbReference>
<dbReference type="Pfam" id="PF07715">
    <property type="entry name" value="Plug"/>
    <property type="match status" value="1"/>
</dbReference>
<proteinExistence type="inferred from homology"/>
<dbReference type="Gene3D" id="2.40.170.20">
    <property type="entry name" value="TonB-dependent receptor, beta-barrel domain"/>
    <property type="match status" value="1"/>
</dbReference>
<evidence type="ECO:0000259" key="11">
    <source>
        <dbReference type="Pfam" id="PF00593"/>
    </source>
</evidence>
<dbReference type="SUPFAM" id="SSF49464">
    <property type="entry name" value="Carboxypeptidase regulatory domain-like"/>
    <property type="match status" value="1"/>
</dbReference>
<dbReference type="EMBL" id="WHLY01000004">
    <property type="protein sequence ID" value="MPR37377.1"/>
    <property type="molecule type" value="Genomic_DNA"/>
</dbReference>